<proteinExistence type="predicted"/>
<organism evidence="2 3">
    <name type="scientific">Strongylus vulgaris</name>
    <name type="common">Blood worm</name>
    <dbReference type="NCBI Taxonomy" id="40348"/>
    <lineage>
        <taxon>Eukaryota</taxon>
        <taxon>Metazoa</taxon>
        <taxon>Ecdysozoa</taxon>
        <taxon>Nematoda</taxon>
        <taxon>Chromadorea</taxon>
        <taxon>Rhabditida</taxon>
        <taxon>Rhabditina</taxon>
        <taxon>Rhabditomorpha</taxon>
        <taxon>Strongyloidea</taxon>
        <taxon>Strongylidae</taxon>
        <taxon>Strongylus</taxon>
    </lineage>
</organism>
<dbReference type="Proteomes" id="UP000270094">
    <property type="component" value="Unassembled WGS sequence"/>
</dbReference>
<feature type="transmembrane region" description="Helical" evidence="1">
    <location>
        <begin position="36"/>
        <end position="57"/>
    </location>
</feature>
<dbReference type="OrthoDB" id="5824413at2759"/>
<evidence type="ECO:0008006" key="4">
    <source>
        <dbReference type="Google" id="ProtNLM"/>
    </source>
</evidence>
<keyword evidence="3" id="KW-1185">Reference proteome</keyword>
<keyword evidence="1" id="KW-0812">Transmembrane</keyword>
<keyword evidence="1" id="KW-1133">Transmembrane helix</keyword>
<keyword evidence="1" id="KW-0472">Membrane</keyword>
<protein>
    <recommendedName>
        <fullName evidence="4">G-protein coupled receptors family 1 profile domain-containing protein</fullName>
    </recommendedName>
</protein>
<evidence type="ECO:0000256" key="1">
    <source>
        <dbReference type="SAM" id="Phobius"/>
    </source>
</evidence>
<dbReference type="AlphaFoldDB" id="A0A3P7JY81"/>
<sequence length="129" mass="14729">MAAFILFFALSGLLSNILLLYVFVLHWRNFFKSQLFTFFVLNMIIAGIIYSATNLWASVPCTINKCMFISSDSMMIAMTTPNTVGHWGYLLSSAALTIYRFGIYVSKTFDGRKRLIKVFINKKQSITKL</sequence>
<dbReference type="EMBL" id="UYYB01126061">
    <property type="protein sequence ID" value="VDM83894.1"/>
    <property type="molecule type" value="Genomic_DNA"/>
</dbReference>
<reference evidence="2 3" key="1">
    <citation type="submission" date="2018-11" db="EMBL/GenBank/DDBJ databases">
        <authorList>
            <consortium name="Pathogen Informatics"/>
        </authorList>
    </citation>
    <scope>NUCLEOTIDE SEQUENCE [LARGE SCALE GENOMIC DNA]</scope>
</reference>
<gene>
    <name evidence="2" type="ORF">SVUK_LOCUS18892</name>
</gene>
<evidence type="ECO:0000313" key="2">
    <source>
        <dbReference type="EMBL" id="VDM83894.1"/>
    </source>
</evidence>
<accession>A0A3P7JY81</accession>
<feature type="transmembrane region" description="Helical" evidence="1">
    <location>
        <begin position="6"/>
        <end position="24"/>
    </location>
</feature>
<evidence type="ECO:0000313" key="3">
    <source>
        <dbReference type="Proteomes" id="UP000270094"/>
    </source>
</evidence>
<name>A0A3P7JY81_STRVU</name>
<feature type="transmembrane region" description="Helical" evidence="1">
    <location>
        <begin position="87"/>
        <end position="105"/>
    </location>
</feature>